<keyword evidence="3" id="KW-0677">Repeat</keyword>
<sequence>MFQYSAVILLSLWTAIAVAAPSCEIFDARDYRRYTCSGFHSPGDFLTHVRREPSAKPTWFELVDSQLPSLPPAAFAGLNVTILELRRVELRRFDPTTIPSDNPFGGLENTLRRLTFSLGTLPSSLSLLSGLRQLEELELVHYGRLRLTRDFNHLPKSLKTLYIADATIESIESGWIRDLVNLESLIFRGTDLAHFSRDLLPMPAPRFTTLDLPTNKLTFFPVGLGDDLPALNYINLFKNLIPMLREQDLAPLRNKVAVVDMMFNPVHCDCNLSFILDYPSTWHFFLCASPRELRDEYISNVHHNQLKCERNA</sequence>
<dbReference type="EMBL" id="GBBM01004204">
    <property type="protein sequence ID" value="JAC31214.1"/>
    <property type="molecule type" value="mRNA"/>
</dbReference>
<proteinExistence type="evidence at transcript level"/>
<dbReference type="InterPro" id="IPR032675">
    <property type="entry name" value="LRR_dom_sf"/>
</dbReference>
<dbReference type="PANTHER" id="PTHR24369">
    <property type="entry name" value="ANTIGEN BSP, PUTATIVE-RELATED"/>
    <property type="match status" value="1"/>
</dbReference>
<feature type="signal peptide" evidence="4">
    <location>
        <begin position="1"/>
        <end position="19"/>
    </location>
</feature>
<dbReference type="GO" id="GO:0005886">
    <property type="term" value="C:plasma membrane"/>
    <property type="evidence" value="ECO:0007669"/>
    <property type="project" value="TreeGrafter"/>
</dbReference>
<evidence type="ECO:0000313" key="5">
    <source>
        <dbReference type="EMBL" id="JAC31214.1"/>
    </source>
</evidence>
<dbReference type="InterPro" id="IPR050541">
    <property type="entry name" value="LRR_TM_domain-containing"/>
</dbReference>
<evidence type="ECO:0000256" key="1">
    <source>
        <dbReference type="ARBA" id="ARBA00022614"/>
    </source>
</evidence>
<feature type="chain" id="PRO_5001517492" evidence="4">
    <location>
        <begin position="20"/>
        <end position="312"/>
    </location>
</feature>
<accession>A0A023GBH4</accession>
<keyword evidence="1" id="KW-0433">Leucine-rich repeat</keyword>
<reference evidence="5" key="1">
    <citation type="submission" date="2014-03" db="EMBL/GenBank/DDBJ databases">
        <title>The sialotranscriptome of Amblyomma triste, Amblyomma parvum and Amblyomma cajennense ticks, uncovered by 454-based RNA-seq.</title>
        <authorList>
            <person name="Garcia G.R."/>
            <person name="Gardinassi L.G."/>
            <person name="Ribeiro J.M."/>
            <person name="Anatriello E."/>
            <person name="Ferreira B.R."/>
            <person name="Moreira H.N."/>
            <person name="Mafra C."/>
            <person name="Olegario M.M."/>
            <person name="Szabo P.J."/>
            <person name="Miranda-Santos I.K."/>
            <person name="Maruyama S.R."/>
        </authorList>
    </citation>
    <scope>NUCLEOTIDE SEQUENCE</scope>
    <source>
        <strain evidence="5">Mato Grasso do Sul</strain>
        <tissue evidence="5">Salivary glands</tissue>
    </source>
</reference>
<dbReference type="AlphaFoldDB" id="A0A023GBH4"/>
<protein>
    <submittedName>
        <fullName evidence="5">Putative secreted protein</fullName>
    </submittedName>
</protein>
<dbReference type="SUPFAM" id="SSF52058">
    <property type="entry name" value="L domain-like"/>
    <property type="match status" value="1"/>
</dbReference>
<dbReference type="Gene3D" id="3.80.10.10">
    <property type="entry name" value="Ribonuclease Inhibitor"/>
    <property type="match status" value="1"/>
</dbReference>
<dbReference type="PANTHER" id="PTHR24369:SF210">
    <property type="entry name" value="CHAOPTIN-RELATED"/>
    <property type="match status" value="1"/>
</dbReference>
<evidence type="ECO:0000256" key="4">
    <source>
        <dbReference type="SAM" id="SignalP"/>
    </source>
</evidence>
<evidence type="ECO:0000256" key="2">
    <source>
        <dbReference type="ARBA" id="ARBA00022729"/>
    </source>
</evidence>
<evidence type="ECO:0000256" key="3">
    <source>
        <dbReference type="ARBA" id="ARBA00022737"/>
    </source>
</evidence>
<keyword evidence="2 4" id="KW-0732">Signal</keyword>
<organism evidence="5">
    <name type="scientific">Amblyomma triste</name>
    <name type="common">Neotropical tick</name>
    <dbReference type="NCBI Taxonomy" id="251400"/>
    <lineage>
        <taxon>Eukaryota</taxon>
        <taxon>Metazoa</taxon>
        <taxon>Ecdysozoa</taxon>
        <taxon>Arthropoda</taxon>
        <taxon>Chelicerata</taxon>
        <taxon>Arachnida</taxon>
        <taxon>Acari</taxon>
        <taxon>Parasitiformes</taxon>
        <taxon>Ixodida</taxon>
        <taxon>Ixodoidea</taxon>
        <taxon>Ixodidae</taxon>
        <taxon>Amblyomminae</taxon>
        <taxon>Amblyomma</taxon>
    </lineage>
</organism>
<name>A0A023GBH4_AMBTT</name>